<dbReference type="EMBL" id="JAJAGO010000001">
    <property type="protein sequence ID" value="MCT2588399.1"/>
    <property type="molecule type" value="Genomic_DNA"/>
</dbReference>
<keyword evidence="2" id="KW-1185">Reference proteome</keyword>
<reference evidence="1 2" key="1">
    <citation type="submission" date="2021-10" db="EMBL/GenBank/DDBJ databases">
        <title>Streptomyces gossypii sp. nov., isolated from soil collected from cotton field.</title>
        <authorList>
            <person name="Ge X."/>
            <person name="Chen X."/>
            <person name="Liu W."/>
        </authorList>
    </citation>
    <scope>NUCLEOTIDE SEQUENCE [LARGE SCALE GENOMIC DNA]</scope>
    <source>
        <strain evidence="1 2">N2-109</strain>
    </source>
</reference>
<accession>A0ABT2JMB2</accession>
<proteinExistence type="predicted"/>
<organism evidence="1 2">
    <name type="scientific">Streptomyces gossypii</name>
    <dbReference type="NCBI Taxonomy" id="2883101"/>
    <lineage>
        <taxon>Bacteria</taxon>
        <taxon>Bacillati</taxon>
        <taxon>Actinomycetota</taxon>
        <taxon>Actinomycetes</taxon>
        <taxon>Kitasatosporales</taxon>
        <taxon>Streptomycetaceae</taxon>
        <taxon>Streptomyces</taxon>
    </lineage>
</organism>
<sequence>MTLRSDGPGNQEIYAEEIDQARQQLFKGQLVHTDARTLRLVAGADPRPFRVDVLGSWRRASPGEAQAPVSAGAQIGVKLHCSGAGVRCTPLSSERRNVLSKSDGATWMWDVSAQRPGKVSFALTVTAYFRESDTVLPRSRL</sequence>
<dbReference type="Proteomes" id="UP001156389">
    <property type="component" value="Unassembled WGS sequence"/>
</dbReference>
<dbReference type="RefSeq" id="WP_260215306.1">
    <property type="nucleotide sequence ID" value="NZ_JAJAGO010000001.1"/>
</dbReference>
<comment type="caution">
    <text evidence="1">The sequence shown here is derived from an EMBL/GenBank/DDBJ whole genome shotgun (WGS) entry which is preliminary data.</text>
</comment>
<evidence type="ECO:0000313" key="1">
    <source>
        <dbReference type="EMBL" id="MCT2588399.1"/>
    </source>
</evidence>
<evidence type="ECO:0000313" key="2">
    <source>
        <dbReference type="Proteomes" id="UP001156389"/>
    </source>
</evidence>
<name>A0ABT2JMB2_9ACTN</name>
<protein>
    <submittedName>
        <fullName evidence="1">Uncharacterized protein</fullName>
    </submittedName>
</protein>
<gene>
    <name evidence="1" type="ORF">LHJ74_00295</name>
</gene>